<organism evidence="5 6">
    <name type="scientific">Paramagnetospirillum marisnigri</name>
    <dbReference type="NCBI Taxonomy" id="1285242"/>
    <lineage>
        <taxon>Bacteria</taxon>
        <taxon>Pseudomonadati</taxon>
        <taxon>Pseudomonadota</taxon>
        <taxon>Alphaproteobacteria</taxon>
        <taxon>Rhodospirillales</taxon>
        <taxon>Magnetospirillaceae</taxon>
        <taxon>Paramagnetospirillum</taxon>
    </lineage>
</organism>
<dbReference type="AlphaFoldDB" id="A0A178MQ01"/>
<dbReference type="SUPFAM" id="SSF49764">
    <property type="entry name" value="HSP20-like chaperones"/>
    <property type="match status" value="1"/>
</dbReference>
<dbReference type="CDD" id="cd06464">
    <property type="entry name" value="ACD_sHsps-like"/>
    <property type="match status" value="1"/>
</dbReference>
<dbReference type="PROSITE" id="PS01031">
    <property type="entry name" value="SHSP"/>
    <property type="match status" value="1"/>
</dbReference>
<feature type="domain" description="SHSP" evidence="4">
    <location>
        <begin position="52"/>
        <end position="160"/>
    </location>
</feature>
<accession>A0A178MQ01</accession>
<evidence type="ECO:0000256" key="2">
    <source>
        <dbReference type="PROSITE-ProRule" id="PRU00285"/>
    </source>
</evidence>
<gene>
    <name evidence="5" type="ORF">A6A04_17695</name>
</gene>
<reference evidence="5 6" key="1">
    <citation type="submission" date="2016-04" db="EMBL/GenBank/DDBJ databases">
        <title>Draft genome sequence of freshwater magnetotactic bacteria Magnetospirillum marisnigri SP-1 and Magnetospirillum moscoviense BB-1.</title>
        <authorList>
            <person name="Koziaeva V."/>
            <person name="Dziuba M.V."/>
            <person name="Ivanov T.M."/>
            <person name="Kuznetsov B."/>
            <person name="Grouzdev D.S."/>
        </authorList>
    </citation>
    <scope>NUCLEOTIDE SEQUENCE [LARGE SCALE GENOMIC DNA]</scope>
    <source>
        <strain evidence="5 6">SP-1</strain>
    </source>
</reference>
<protein>
    <submittedName>
        <fullName evidence="5">Molecular chaperone Hsp20</fullName>
    </submittedName>
</protein>
<dbReference type="OrthoDB" id="9808910at2"/>
<dbReference type="Pfam" id="PF00011">
    <property type="entry name" value="HSP20"/>
    <property type="match status" value="1"/>
</dbReference>
<dbReference type="PANTHER" id="PTHR46733:SF4">
    <property type="entry name" value="HEAT SHOCK PROTEIN 21, CHLOROPLASTIC"/>
    <property type="match status" value="1"/>
</dbReference>
<evidence type="ECO:0000313" key="6">
    <source>
        <dbReference type="Proteomes" id="UP000078428"/>
    </source>
</evidence>
<dbReference type="InterPro" id="IPR002068">
    <property type="entry name" value="A-crystallin/Hsp20_dom"/>
</dbReference>
<dbReference type="STRING" id="1285242.A6A04_17695"/>
<dbReference type="RefSeq" id="WP_068492172.1">
    <property type="nucleotide sequence ID" value="NZ_LWQT01000051.1"/>
</dbReference>
<sequence length="160" mass="17972">MDVKSLMPWNRSKNLAAERPMDDGSPFLALHREMNRLFDDFFHGADLPTSRFGWGGGWPKMEVEDKADGVKVSVELPGMEEKEVDVTLRDGVLTVRGEKKSEAGSPSHTERWYGQFQRSVQLGSDIDPDKVSASLKNGLLTVTVEKKPESDRTEKRIPIN</sequence>
<evidence type="ECO:0000259" key="4">
    <source>
        <dbReference type="PROSITE" id="PS01031"/>
    </source>
</evidence>
<evidence type="ECO:0000313" key="5">
    <source>
        <dbReference type="EMBL" id="OAN50681.1"/>
    </source>
</evidence>
<dbReference type="GO" id="GO:0009408">
    <property type="term" value="P:response to heat"/>
    <property type="evidence" value="ECO:0007669"/>
    <property type="project" value="InterPro"/>
</dbReference>
<dbReference type="Proteomes" id="UP000078428">
    <property type="component" value="Unassembled WGS sequence"/>
</dbReference>
<comment type="similarity">
    <text evidence="2 3">Belongs to the small heat shock protein (HSP20) family.</text>
</comment>
<evidence type="ECO:0000256" key="1">
    <source>
        <dbReference type="ARBA" id="ARBA00023016"/>
    </source>
</evidence>
<evidence type="ECO:0000256" key="3">
    <source>
        <dbReference type="RuleBase" id="RU003616"/>
    </source>
</evidence>
<dbReference type="EMBL" id="LWQT01000051">
    <property type="protein sequence ID" value="OAN50681.1"/>
    <property type="molecule type" value="Genomic_DNA"/>
</dbReference>
<keyword evidence="1" id="KW-0346">Stress response</keyword>
<proteinExistence type="inferred from homology"/>
<dbReference type="InterPro" id="IPR008978">
    <property type="entry name" value="HSP20-like_chaperone"/>
</dbReference>
<keyword evidence="6" id="KW-1185">Reference proteome</keyword>
<name>A0A178MQ01_9PROT</name>
<dbReference type="Gene3D" id="2.60.40.790">
    <property type="match status" value="1"/>
</dbReference>
<dbReference type="PANTHER" id="PTHR46733">
    <property type="entry name" value="26.5 KDA HEAT SHOCK PROTEIN, MITOCHONDRIAL"/>
    <property type="match status" value="1"/>
</dbReference>
<comment type="caution">
    <text evidence="5">The sequence shown here is derived from an EMBL/GenBank/DDBJ whole genome shotgun (WGS) entry which is preliminary data.</text>
</comment>
<dbReference type="InterPro" id="IPR044587">
    <property type="entry name" value="HSP21-like"/>
</dbReference>